<evidence type="ECO:0000313" key="4">
    <source>
        <dbReference type="Proteomes" id="UP001165740"/>
    </source>
</evidence>
<sequence length="742" mass="84613">MASRWSYQFNLPMKVVHFKCRIPIHENHCVCLVGSGEELGNWNPRDAVMLTYDDTTHIWSQKISLKSPEIYRYRYFVCRLLWEDKQKPSNVANSLKEASGVVIVFWESNIVSRLINTRVLPEFYELPVVDFAVRAYHYTEWTRGWVYDATELRLRLCGRQSINMSYALDVDSTLWIRCVPLNFPEMTKRSPVPTQLGCSRDLIPMLSRFLSACDVPHSFFDPYLCGKSRFSETNCKLMNTCNVSDVLVSKLDGVHCLPGLQETKGIPYTDHNFISFSISTSRRAALGFRMELCESKDDQEKLIGYSYLLPLRKNHKILTVPIFSSNNSEIGQMRVDTLSIAPVRNLKLDMQISFQNHWNWGHSKKSNDISDIGVGIECLYKEIAYVSTNTIFSLLVAANKHVHYLHFEVQLTKEKIPVVFNDFIVHVTFLNGNNEPEFYKANVRDLTVDQLRHLQVTKLSPDSTVQRLIIFALAQRNCLGSEMEVKNYSKLTNEANVTTNHELIPFPTLATCLATLRKDVGLIIQVKYPQVDINGKSEVANYFTEDTVVDSIISIVMDGYEQRKIIFTSTEADICVLLQKKQNRFPVLFKSHASSLPNEEVYDFRASSIGAALEFAVSEKLLGVYLSSLEVARDKNIVTSAHRMGLVVFSGGQGTGNPDIRKLLCRNRVNCLETCHVNFDLKPGFHRPYFSLPSSQIYTLYVADLVLNNGCMLLPRYSVQDSVQAETEDHSSYVESESKLFV</sequence>
<organism evidence="4 5">
    <name type="scientific">Biomphalaria glabrata</name>
    <name type="common">Bloodfluke planorb</name>
    <name type="synonym">Freshwater snail</name>
    <dbReference type="NCBI Taxonomy" id="6526"/>
    <lineage>
        <taxon>Eukaryota</taxon>
        <taxon>Metazoa</taxon>
        <taxon>Spiralia</taxon>
        <taxon>Lophotrochozoa</taxon>
        <taxon>Mollusca</taxon>
        <taxon>Gastropoda</taxon>
        <taxon>Heterobranchia</taxon>
        <taxon>Euthyneura</taxon>
        <taxon>Panpulmonata</taxon>
        <taxon>Hygrophila</taxon>
        <taxon>Lymnaeoidea</taxon>
        <taxon>Planorbidae</taxon>
        <taxon>Biomphalaria</taxon>
    </lineage>
</organism>
<reference evidence="5" key="1">
    <citation type="submission" date="2025-08" db="UniProtKB">
        <authorList>
            <consortium name="RefSeq"/>
        </authorList>
    </citation>
    <scope>IDENTIFICATION</scope>
</reference>
<dbReference type="SUPFAM" id="SSF49452">
    <property type="entry name" value="Starch-binding domain-like"/>
    <property type="match status" value="1"/>
</dbReference>
<evidence type="ECO:0000259" key="2">
    <source>
        <dbReference type="PROSITE" id="PS51166"/>
    </source>
</evidence>
<dbReference type="SUPFAM" id="SSF51695">
    <property type="entry name" value="PLC-like phosphodiesterases"/>
    <property type="match status" value="1"/>
</dbReference>
<dbReference type="InterPro" id="IPR017946">
    <property type="entry name" value="PLC-like_Pdiesterase_TIM-brl"/>
</dbReference>
<dbReference type="OrthoDB" id="1058301at2759"/>
<accession>A0A9W3BIQ2</accession>
<keyword evidence="1" id="KW-0378">Hydrolase</keyword>
<dbReference type="PROSITE" id="PS51166">
    <property type="entry name" value="CBM20"/>
    <property type="match status" value="1"/>
</dbReference>
<dbReference type="GeneID" id="106066638"/>
<dbReference type="InterPro" id="IPR002044">
    <property type="entry name" value="CBM20"/>
</dbReference>
<feature type="domain" description="GP-PDE" evidence="3">
    <location>
        <begin position="374"/>
        <end position="684"/>
    </location>
</feature>
<dbReference type="Pfam" id="PF00686">
    <property type="entry name" value="CBM_20"/>
    <property type="match status" value="1"/>
</dbReference>
<dbReference type="InterPro" id="IPR013784">
    <property type="entry name" value="Carb-bd-like_fold"/>
</dbReference>
<dbReference type="AlphaFoldDB" id="A0A9W3BIQ2"/>
<dbReference type="InterPro" id="IPR030395">
    <property type="entry name" value="GP_PDE_dom"/>
</dbReference>
<dbReference type="PROSITE" id="PS51704">
    <property type="entry name" value="GP_PDE"/>
    <property type="match status" value="1"/>
</dbReference>
<feature type="domain" description="CBM20" evidence="2">
    <location>
        <begin position="8"/>
        <end position="108"/>
    </location>
</feature>
<dbReference type="InterPro" id="IPR051578">
    <property type="entry name" value="GDPD"/>
</dbReference>
<evidence type="ECO:0000256" key="1">
    <source>
        <dbReference type="ARBA" id="ARBA00022801"/>
    </source>
</evidence>
<dbReference type="GO" id="GO:2001070">
    <property type="term" value="F:starch binding"/>
    <property type="evidence" value="ECO:0007669"/>
    <property type="project" value="InterPro"/>
</dbReference>
<dbReference type="Gene3D" id="2.60.40.10">
    <property type="entry name" value="Immunoglobulins"/>
    <property type="match status" value="1"/>
</dbReference>
<dbReference type="InterPro" id="IPR013783">
    <property type="entry name" value="Ig-like_fold"/>
</dbReference>
<dbReference type="PANTHER" id="PTHR22958:SF1">
    <property type="entry name" value="GLYCEROPHOSPHOCHOLINE PHOSPHODIESTERASE GPCPD1"/>
    <property type="match status" value="1"/>
</dbReference>
<evidence type="ECO:0000259" key="3">
    <source>
        <dbReference type="PROSITE" id="PS51704"/>
    </source>
</evidence>
<name>A0A9W3BIQ2_BIOGL</name>
<dbReference type="Pfam" id="PF03009">
    <property type="entry name" value="GDPD"/>
    <property type="match status" value="1"/>
</dbReference>
<dbReference type="RefSeq" id="XP_055899306.1">
    <property type="nucleotide sequence ID" value="XM_056043331.1"/>
</dbReference>
<protein>
    <submittedName>
        <fullName evidence="5">Glycerophosphocholine phosphodiesterase GPCPD1-like isoform X1</fullName>
    </submittedName>
</protein>
<dbReference type="Gene3D" id="3.20.20.190">
    <property type="entry name" value="Phosphatidylinositol (PI) phosphodiesterase"/>
    <property type="match status" value="1"/>
</dbReference>
<dbReference type="Proteomes" id="UP001165740">
    <property type="component" value="Chromosome 10"/>
</dbReference>
<proteinExistence type="predicted"/>
<keyword evidence="4" id="KW-1185">Reference proteome</keyword>
<gene>
    <name evidence="5" type="primary">LOC106066638</name>
</gene>
<dbReference type="SMART" id="SM01065">
    <property type="entry name" value="CBM_2"/>
    <property type="match status" value="1"/>
</dbReference>
<dbReference type="GO" id="GO:0047389">
    <property type="term" value="F:glycerophosphocholine phosphodiesterase activity"/>
    <property type="evidence" value="ECO:0007669"/>
    <property type="project" value="TreeGrafter"/>
</dbReference>
<evidence type="ECO:0000313" key="5">
    <source>
        <dbReference type="RefSeq" id="XP_055899306.1"/>
    </source>
</evidence>
<dbReference type="GO" id="GO:0046475">
    <property type="term" value="P:glycerophospholipid catabolic process"/>
    <property type="evidence" value="ECO:0007669"/>
    <property type="project" value="TreeGrafter"/>
</dbReference>
<dbReference type="PANTHER" id="PTHR22958">
    <property type="entry name" value="GLYCEROPHOSPHORYL DIESTER PHOSPHODIESTERASE"/>
    <property type="match status" value="1"/>
</dbReference>